<dbReference type="SUPFAM" id="SSF57196">
    <property type="entry name" value="EGF/Laminin"/>
    <property type="match status" value="1"/>
</dbReference>
<keyword evidence="1 6" id="KW-0245">EGF-like domain</keyword>
<gene>
    <name evidence="10" type="ORF">DPMN_134256</name>
</gene>
<feature type="domain" description="WSC" evidence="9">
    <location>
        <begin position="58"/>
        <end position="146"/>
    </location>
</feature>
<dbReference type="PROSITE" id="PS00022">
    <property type="entry name" value="EGF_1"/>
    <property type="match status" value="1"/>
</dbReference>
<feature type="domain" description="EGF-like" evidence="8">
    <location>
        <begin position="15"/>
        <end position="56"/>
    </location>
</feature>
<comment type="caution">
    <text evidence="10">The sequence shown here is derived from an EMBL/GenBank/DDBJ whole genome shotgun (WGS) entry which is preliminary data.</text>
</comment>
<dbReference type="PANTHER" id="PTHR45964">
    <property type="entry name" value="WSCD FAMILY MEMBER CG9164"/>
    <property type="match status" value="1"/>
</dbReference>
<dbReference type="EMBL" id="JAIWYP010000006">
    <property type="protein sequence ID" value="KAH3805946.1"/>
    <property type="molecule type" value="Genomic_DNA"/>
</dbReference>
<dbReference type="SMART" id="SM00321">
    <property type="entry name" value="WSC"/>
    <property type="match status" value="1"/>
</dbReference>
<evidence type="ECO:0000259" key="9">
    <source>
        <dbReference type="PROSITE" id="PS51212"/>
    </source>
</evidence>
<evidence type="ECO:0000256" key="1">
    <source>
        <dbReference type="ARBA" id="ARBA00022536"/>
    </source>
</evidence>
<evidence type="ECO:0000256" key="7">
    <source>
        <dbReference type="SAM" id="SignalP"/>
    </source>
</evidence>
<dbReference type="FunFam" id="2.10.25.10:FF:000173">
    <property type="entry name" value="Neurogenic locus notch protein 2"/>
    <property type="match status" value="1"/>
</dbReference>
<dbReference type="AlphaFoldDB" id="A0A9D4FZF5"/>
<dbReference type="OrthoDB" id="6091680at2759"/>
<dbReference type="Gene3D" id="2.10.25.10">
    <property type="entry name" value="Laminin"/>
    <property type="match status" value="1"/>
</dbReference>
<evidence type="ECO:0000256" key="4">
    <source>
        <dbReference type="ARBA" id="ARBA00023157"/>
    </source>
</evidence>
<comment type="caution">
    <text evidence="6">Lacks conserved residue(s) required for the propagation of feature annotation.</text>
</comment>
<evidence type="ECO:0000256" key="3">
    <source>
        <dbReference type="ARBA" id="ARBA00022737"/>
    </source>
</evidence>
<dbReference type="Pfam" id="PF00008">
    <property type="entry name" value="EGF"/>
    <property type="match status" value="1"/>
</dbReference>
<reference evidence="10" key="1">
    <citation type="journal article" date="2019" name="bioRxiv">
        <title>The Genome of the Zebra Mussel, Dreissena polymorpha: A Resource for Invasive Species Research.</title>
        <authorList>
            <person name="McCartney M.A."/>
            <person name="Auch B."/>
            <person name="Kono T."/>
            <person name="Mallez S."/>
            <person name="Zhang Y."/>
            <person name="Obille A."/>
            <person name="Becker A."/>
            <person name="Abrahante J.E."/>
            <person name="Garbe J."/>
            <person name="Badalamenti J.P."/>
            <person name="Herman A."/>
            <person name="Mangelson H."/>
            <person name="Liachko I."/>
            <person name="Sullivan S."/>
            <person name="Sone E.D."/>
            <person name="Koren S."/>
            <person name="Silverstein K.A.T."/>
            <person name="Beckman K.B."/>
            <person name="Gohl D.M."/>
        </authorList>
    </citation>
    <scope>NUCLEOTIDE SEQUENCE</scope>
    <source>
        <strain evidence="10">Duluth1</strain>
        <tissue evidence="10">Whole animal</tissue>
    </source>
</reference>
<feature type="chain" id="PRO_5039710478" description="EGF-like domain-containing protein" evidence="7">
    <location>
        <begin position="18"/>
        <end position="148"/>
    </location>
</feature>
<accession>A0A9D4FZF5</accession>
<keyword evidence="2 7" id="KW-0732">Signal</keyword>
<organism evidence="10 11">
    <name type="scientific">Dreissena polymorpha</name>
    <name type="common">Zebra mussel</name>
    <name type="synonym">Mytilus polymorpha</name>
    <dbReference type="NCBI Taxonomy" id="45954"/>
    <lineage>
        <taxon>Eukaryota</taxon>
        <taxon>Metazoa</taxon>
        <taxon>Spiralia</taxon>
        <taxon>Lophotrochozoa</taxon>
        <taxon>Mollusca</taxon>
        <taxon>Bivalvia</taxon>
        <taxon>Autobranchia</taxon>
        <taxon>Heteroconchia</taxon>
        <taxon>Euheterodonta</taxon>
        <taxon>Imparidentia</taxon>
        <taxon>Neoheterodontei</taxon>
        <taxon>Myida</taxon>
        <taxon>Dreissenoidea</taxon>
        <taxon>Dreissenidae</taxon>
        <taxon>Dreissena</taxon>
    </lineage>
</organism>
<feature type="disulfide bond" evidence="6">
    <location>
        <begin position="46"/>
        <end position="55"/>
    </location>
</feature>
<evidence type="ECO:0000256" key="5">
    <source>
        <dbReference type="ARBA" id="ARBA00023180"/>
    </source>
</evidence>
<name>A0A9D4FZF5_DREPO</name>
<dbReference type="InterPro" id="IPR051589">
    <property type="entry name" value="Sialate-O-sulfotransferase"/>
</dbReference>
<keyword evidence="4 6" id="KW-1015">Disulfide bond</keyword>
<evidence type="ECO:0000259" key="8">
    <source>
        <dbReference type="PROSITE" id="PS50026"/>
    </source>
</evidence>
<sequence>MFVYAIISSFIVAIVAANCVPNPCQNGGTCFPSHEPIDTAKFSCKCTSGWDGRFCTIPFRSIGCYKDSLARIMTVRLPDSNSNSPLECAARCHGYPYSGTQFGIECFCGDCLNATKSPDSECNMACPGDNSKKCGGNWRMSVHSNRET</sequence>
<dbReference type="PROSITE" id="PS50026">
    <property type="entry name" value="EGF_3"/>
    <property type="match status" value="1"/>
</dbReference>
<reference evidence="10" key="2">
    <citation type="submission" date="2020-11" db="EMBL/GenBank/DDBJ databases">
        <authorList>
            <person name="McCartney M.A."/>
            <person name="Auch B."/>
            <person name="Kono T."/>
            <person name="Mallez S."/>
            <person name="Becker A."/>
            <person name="Gohl D.M."/>
            <person name="Silverstein K.A.T."/>
            <person name="Koren S."/>
            <person name="Bechman K.B."/>
            <person name="Herman A."/>
            <person name="Abrahante J.E."/>
            <person name="Garbe J."/>
        </authorList>
    </citation>
    <scope>NUCLEOTIDE SEQUENCE</scope>
    <source>
        <strain evidence="10">Duluth1</strain>
        <tissue evidence="10">Whole animal</tissue>
    </source>
</reference>
<evidence type="ECO:0000256" key="6">
    <source>
        <dbReference type="PROSITE-ProRule" id="PRU00076"/>
    </source>
</evidence>
<dbReference type="SMART" id="SM00181">
    <property type="entry name" value="EGF"/>
    <property type="match status" value="1"/>
</dbReference>
<dbReference type="PANTHER" id="PTHR45964:SF5">
    <property type="entry name" value="WSCD FAMILY MEMBER CG9164"/>
    <property type="match status" value="1"/>
</dbReference>
<evidence type="ECO:0008006" key="12">
    <source>
        <dbReference type="Google" id="ProtNLM"/>
    </source>
</evidence>
<dbReference type="InterPro" id="IPR002889">
    <property type="entry name" value="WSC_carb-bd"/>
</dbReference>
<dbReference type="PROSITE" id="PS51212">
    <property type="entry name" value="WSC"/>
    <property type="match status" value="1"/>
</dbReference>
<evidence type="ECO:0000313" key="10">
    <source>
        <dbReference type="EMBL" id="KAH3805946.1"/>
    </source>
</evidence>
<dbReference type="PROSITE" id="PS01186">
    <property type="entry name" value="EGF_2"/>
    <property type="match status" value="1"/>
</dbReference>
<dbReference type="Proteomes" id="UP000828390">
    <property type="component" value="Unassembled WGS sequence"/>
</dbReference>
<feature type="signal peptide" evidence="7">
    <location>
        <begin position="1"/>
        <end position="17"/>
    </location>
</feature>
<keyword evidence="3" id="KW-0677">Repeat</keyword>
<dbReference type="Pfam" id="PF01822">
    <property type="entry name" value="WSC"/>
    <property type="match status" value="1"/>
</dbReference>
<proteinExistence type="predicted"/>
<evidence type="ECO:0000256" key="2">
    <source>
        <dbReference type="ARBA" id="ARBA00022729"/>
    </source>
</evidence>
<protein>
    <recommendedName>
        <fullName evidence="12">EGF-like domain-containing protein</fullName>
    </recommendedName>
</protein>
<dbReference type="InterPro" id="IPR000742">
    <property type="entry name" value="EGF"/>
</dbReference>
<keyword evidence="11" id="KW-1185">Reference proteome</keyword>
<evidence type="ECO:0000313" key="11">
    <source>
        <dbReference type="Proteomes" id="UP000828390"/>
    </source>
</evidence>
<keyword evidence="5" id="KW-0325">Glycoprotein</keyword>